<reference evidence="10 11" key="1">
    <citation type="journal article" date="2014" name="BMC Genomics">
        <title>Genome based analysis of type-I polyketide synthase and nonribosomal peptide synthetase gene clusters in seven strains of five representative Nocardia species.</title>
        <authorList>
            <person name="Komaki H."/>
            <person name="Ichikawa N."/>
            <person name="Hosoyama A."/>
            <person name="Takahashi-Nakaguchi A."/>
            <person name="Matsuzawa T."/>
            <person name="Suzuki K."/>
            <person name="Fujita N."/>
            <person name="Gonoi T."/>
        </authorList>
    </citation>
    <scope>NUCLEOTIDE SEQUENCE [LARGE SCALE GENOMIC DNA]</scope>
    <source>
        <strain evidence="10 11">NBRC 15531</strain>
    </source>
</reference>
<feature type="transmembrane region" description="Helical" evidence="8">
    <location>
        <begin position="179"/>
        <end position="199"/>
    </location>
</feature>
<evidence type="ECO:0000256" key="7">
    <source>
        <dbReference type="ARBA" id="ARBA00023136"/>
    </source>
</evidence>
<feature type="transmembrane region" description="Helical" evidence="8">
    <location>
        <begin position="336"/>
        <end position="357"/>
    </location>
</feature>
<evidence type="ECO:0000256" key="1">
    <source>
        <dbReference type="ARBA" id="ARBA00004651"/>
    </source>
</evidence>
<dbReference type="GO" id="GO:0009103">
    <property type="term" value="P:lipopolysaccharide biosynthetic process"/>
    <property type="evidence" value="ECO:0007669"/>
    <property type="project" value="UniProtKB-ARBA"/>
</dbReference>
<dbReference type="InterPro" id="IPR038731">
    <property type="entry name" value="RgtA/B/C-like"/>
</dbReference>
<dbReference type="RefSeq" id="WP_022565753.1">
    <property type="nucleotide sequence ID" value="NZ_BAFO02000010.1"/>
</dbReference>
<keyword evidence="6 8" id="KW-1133">Transmembrane helix</keyword>
<feature type="transmembrane region" description="Helical" evidence="8">
    <location>
        <begin position="256"/>
        <end position="277"/>
    </location>
</feature>
<comment type="caution">
    <text evidence="10">The sequence shown here is derived from an EMBL/GenBank/DDBJ whole genome shotgun (WGS) entry which is preliminary data.</text>
</comment>
<evidence type="ECO:0000256" key="3">
    <source>
        <dbReference type="ARBA" id="ARBA00022676"/>
    </source>
</evidence>
<dbReference type="OrthoDB" id="5166595at2"/>
<dbReference type="AlphaFoldDB" id="U5E7S4"/>
<sequence>MTHRAPVPDVRPAPPAELPPFAWREVTVVVAVAATLFLLRLDRYRIGGDELYFVAAGHRPSVSYADQGAVVPLLAALADHLAPGSTTMLRLPAVLCTLAAVVLSAVLAREFGGGRLPQTVAALAYATTPLAVMQSAMLSTFALDVTLTAVVAWLLIRWVRTRADSLLVAAGLVAALDFHVKWLIPIVWAGLTLGVLLFGPRAMLRRPAWWLGSALLLGAAVPVLWWQHERGWPQVSMGAVVRAEQLATASPIMVPWTMIQITGALGVLLLVGMWGGLRSPRLRPYYFLIPMIALGLGGVALGGLRPYFVAGAFPGLFAAGAVHLTEVGLARRGRIAGGLLTGIAAATCLVLVLALPLPQSRLTRPTDDYADNDARSKYFGQGGWSELVSTVDGAYRALPAEGRNGLVLVTQNYWQAAALEYFGPARGLPAVYSPNRGYGYFAAPPDDTGAVLYVGVDHPGVVLGVACADTTMLARIDEPLGHPGVNRAVGVWLCRTPHVTWAALWPALRTLGFVDGTARPAR</sequence>
<dbReference type="GeneID" id="91516691"/>
<evidence type="ECO:0000256" key="2">
    <source>
        <dbReference type="ARBA" id="ARBA00022475"/>
    </source>
</evidence>
<comment type="subcellular location">
    <subcellularLocation>
        <location evidence="1">Cell membrane</location>
        <topology evidence="1">Multi-pass membrane protein</topology>
    </subcellularLocation>
</comment>
<dbReference type="eggNOG" id="COG1807">
    <property type="taxonomic scope" value="Bacteria"/>
</dbReference>
<evidence type="ECO:0000259" key="9">
    <source>
        <dbReference type="Pfam" id="PF13231"/>
    </source>
</evidence>
<organism evidence="10 11">
    <name type="scientific">Nocardia asteroides NBRC 15531</name>
    <dbReference type="NCBI Taxonomy" id="1110697"/>
    <lineage>
        <taxon>Bacteria</taxon>
        <taxon>Bacillati</taxon>
        <taxon>Actinomycetota</taxon>
        <taxon>Actinomycetes</taxon>
        <taxon>Mycobacteriales</taxon>
        <taxon>Nocardiaceae</taxon>
        <taxon>Nocardia</taxon>
    </lineage>
</organism>
<feature type="transmembrane region" description="Helical" evidence="8">
    <location>
        <begin position="21"/>
        <end position="41"/>
    </location>
</feature>
<evidence type="ECO:0000256" key="4">
    <source>
        <dbReference type="ARBA" id="ARBA00022679"/>
    </source>
</evidence>
<evidence type="ECO:0000256" key="8">
    <source>
        <dbReference type="SAM" id="Phobius"/>
    </source>
</evidence>
<keyword evidence="11" id="KW-1185">Reference proteome</keyword>
<evidence type="ECO:0000313" key="10">
    <source>
        <dbReference type="EMBL" id="GAD82483.1"/>
    </source>
</evidence>
<dbReference type="Proteomes" id="UP000017048">
    <property type="component" value="Unassembled WGS sequence"/>
</dbReference>
<dbReference type="EMBL" id="BAFO02000010">
    <property type="protein sequence ID" value="GAD82483.1"/>
    <property type="molecule type" value="Genomic_DNA"/>
</dbReference>
<protein>
    <recommendedName>
        <fullName evidence="9">Glycosyltransferase RgtA/B/C/D-like domain-containing protein</fullName>
    </recommendedName>
</protein>
<dbReference type="STRING" id="1824.SAMN05444423_10575"/>
<proteinExistence type="predicted"/>
<dbReference type="Pfam" id="PF13231">
    <property type="entry name" value="PMT_2"/>
    <property type="match status" value="1"/>
</dbReference>
<keyword evidence="4" id="KW-0808">Transferase</keyword>
<feature type="domain" description="Glycosyltransferase RgtA/B/C/D-like" evidence="9">
    <location>
        <begin position="68"/>
        <end position="226"/>
    </location>
</feature>
<keyword evidence="3" id="KW-0328">Glycosyltransferase</keyword>
<keyword evidence="5 8" id="KW-0812">Transmembrane</keyword>
<keyword evidence="7 8" id="KW-0472">Membrane</keyword>
<dbReference type="GO" id="GO:0016763">
    <property type="term" value="F:pentosyltransferase activity"/>
    <property type="evidence" value="ECO:0007669"/>
    <property type="project" value="TreeGrafter"/>
</dbReference>
<feature type="transmembrane region" description="Helical" evidence="8">
    <location>
        <begin position="208"/>
        <end position="227"/>
    </location>
</feature>
<dbReference type="PANTHER" id="PTHR33908:SF11">
    <property type="entry name" value="MEMBRANE PROTEIN"/>
    <property type="match status" value="1"/>
</dbReference>
<dbReference type="InterPro" id="IPR050297">
    <property type="entry name" value="LipidA_mod_glycosyltrf_83"/>
</dbReference>
<accession>U5E7S4</accession>
<evidence type="ECO:0000256" key="5">
    <source>
        <dbReference type="ARBA" id="ARBA00022692"/>
    </source>
</evidence>
<feature type="transmembrane region" description="Helical" evidence="8">
    <location>
        <begin position="307"/>
        <end position="324"/>
    </location>
</feature>
<evidence type="ECO:0000256" key="6">
    <source>
        <dbReference type="ARBA" id="ARBA00022989"/>
    </source>
</evidence>
<dbReference type="PANTHER" id="PTHR33908">
    <property type="entry name" value="MANNOSYLTRANSFERASE YKCB-RELATED"/>
    <property type="match status" value="1"/>
</dbReference>
<feature type="transmembrane region" description="Helical" evidence="8">
    <location>
        <begin position="284"/>
        <end position="301"/>
    </location>
</feature>
<dbReference type="GO" id="GO:0005886">
    <property type="term" value="C:plasma membrane"/>
    <property type="evidence" value="ECO:0007669"/>
    <property type="project" value="UniProtKB-SubCell"/>
</dbReference>
<evidence type="ECO:0000313" key="11">
    <source>
        <dbReference type="Proteomes" id="UP000017048"/>
    </source>
</evidence>
<keyword evidence="2" id="KW-1003">Cell membrane</keyword>
<feature type="transmembrane region" description="Helical" evidence="8">
    <location>
        <begin position="141"/>
        <end position="159"/>
    </location>
</feature>
<gene>
    <name evidence="10" type="ORF">NCAST_10_00710</name>
</gene>
<name>U5E7S4_NOCAS</name>